<name>D7BNP3_ARCHD</name>
<keyword evidence="2 4" id="KW-0808">Transferase</keyword>
<dbReference type="OrthoDB" id="5240531at2"/>
<dbReference type="HOGENOM" id="CLU_009583_2_1_11"/>
<keyword evidence="1 4" id="KW-0328">Glycosyltransferase</keyword>
<evidence type="ECO:0000256" key="1">
    <source>
        <dbReference type="ARBA" id="ARBA00022676"/>
    </source>
</evidence>
<dbReference type="Pfam" id="PF13439">
    <property type="entry name" value="Glyco_transf_4"/>
    <property type="match status" value="1"/>
</dbReference>
<dbReference type="PANTHER" id="PTHR45947:SF3">
    <property type="entry name" value="SULFOQUINOVOSYL TRANSFERASE SQD2"/>
    <property type="match status" value="1"/>
</dbReference>
<reference evidence="4 5" key="1">
    <citation type="journal article" date="2010" name="Stand. Genomic Sci.">
        <title>Complete genome sequence of Arcanobacterium haemolyticum type strain (11018).</title>
        <authorList>
            <person name="Yasawong M."/>
            <person name="Teshima H."/>
            <person name="Lapidus A."/>
            <person name="Nolan M."/>
            <person name="Lucas S."/>
            <person name="Glavina Del Rio T."/>
            <person name="Tice H."/>
            <person name="Cheng J."/>
            <person name="Bruce D."/>
            <person name="Detter C."/>
            <person name="Tapia R."/>
            <person name="Han C."/>
            <person name="Goodwin L."/>
            <person name="Pitluck S."/>
            <person name="Liolios K."/>
            <person name="Ivanova N."/>
            <person name="Mavromatis K."/>
            <person name="Mikhailova N."/>
            <person name="Pati A."/>
            <person name="Chen A."/>
            <person name="Palaniappan K."/>
            <person name="Land M."/>
            <person name="Hauser L."/>
            <person name="Chang Y."/>
            <person name="Jeffries C."/>
            <person name="Rohde M."/>
            <person name="Sikorski J."/>
            <person name="Pukall R."/>
            <person name="Goker M."/>
            <person name="Woyke T."/>
            <person name="Bristow J."/>
            <person name="Eisen J."/>
            <person name="Markowitz V."/>
            <person name="Hugenholtz P."/>
            <person name="Kyrpides N."/>
            <person name="Klenk H."/>
        </authorList>
    </citation>
    <scope>NUCLEOTIDE SEQUENCE [LARGE SCALE GENOMIC DNA]</scope>
    <source>
        <strain evidence="5">ATCC 9345 / DSM 20595 / CCUG 17215 / LMG 16163 / NBRC 15585 / NCTC 8452 / 11018</strain>
    </source>
</reference>
<protein>
    <submittedName>
        <fullName evidence="4">Glycosyl transferase group 1</fullName>
        <ecNumber evidence="4">2.4.1.57</ecNumber>
    </submittedName>
</protein>
<dbReference type="Pfam" id="PF13692">
    <property type="entry name" value="Glyco_trans_1_4"/>
    <property type="match status" value="1"/>
</dbReference>
<dbReference type="STRING" id="644284.Arch_0816"/>
<evidence type="ECO:0000313" key="4">
    <source>
        <dbReference type="EMBL" id="ADH92542.1"/>
    </source>
</evidence>
<dbReference type="eggNOG" id="COG0438">
    <property type="taxonomic scope" value="Bacteria"/>
</dbReference>
<evidence type="ECO:0000259" key="3">
    <source>
        <dbReference type="Pfam" id="PF13439"/>
    </source>
</evidence>
<sequence length="378" mass="40711">MKIGIACGYSWDVAGGVQFHIRDLAQELIARGHEVSVIAPSERQPGCDGLEEFVYPVGAAIPIHYNGSVARLAFGPKVNRQVRAWLRDSQLDVLHVHEPFTPSVSMLALMSASCPVVSTFHTAMDKSRLMSIASPFLVPMLEKIQARIAVSQEARRTAVQYLGADAWVIPNGVFVDSMRVLEKDSRFVGSVEAPTLSFLGRLDEPRKGLPVVARAFGAIRREFPGVRLFVAGKGDVDVARESFGSDADAVTFLGPVSDEDKARLLASTDIYLAPNTGGESFGIILVEAMSAGAGIVASDIPAFRAVLGDGSFGAHFSNNDADDLARVVCSVLRDPQGRGKRAQDAEAAAWRYDWSSVASQILTVYETARSTAELEVME</sequence>
<dbReference type="CDD" id="cd03801">
    <property type="entry name" value="GT4_PimA-like"/>
    <property type="match status" value="1"/>
</dbReference>
<dbReference type="RefSeq" id="WP_013170038.1">
    <property type="nucleotide sequence ID" value="NC_014218.1"/>
</dbReference>
<dbReference type="CAZy" id="GT4">
    <property type="family name" value="Glycosyltransferase Family 4"/>
</dbReference>
<dbReference type="PANTHER" id="PTHR45947">
    <property type="entry name" value="SULFOQUINOVOSYL TRANSFERASE SQD2"/>
    <property type="match status" value="1"/>
</dbReference>
<gene>
    <name evidence="4" type="ordered locus">Arch_0816</name>
</gene>
<evidence type="ECO:0000256" key="2">
    <source>
        <dbReference type="ARBA" id="ARBA00022679"/>
    </source>
</evidence>
<dbReference type="SUPFAM" id="SSF53756">
    <property type="entry name" value="UDP-Glycosyltransferase/glycogen phosphorylase"/>
    <property type="match status" value="1"/>
</dbReference>
<dbReference type="Proteomes" id="UP000000376">
    <property type="component" value="Chromosome"/>
</dbReference>
<dbReference type="InterPro" id="IPR028098">
    <property type="entry name" value="Glyco_trans_4-like_N"/>
</dbReference>
<dbReference type="KEGG" id="ahe:Arch_0816"/>
<dbReference type="GO" id="GO:1901137">
    <property type="term" value="P:carbohydrate derivative biosynthetic process"/>
    <property type="evidence" value="ECO:0007669"/>
    <property type="project" value="UniProtKB-ARBA"/>
</dbReference>
<feature type="domain" description="Glycosyltransferase subfamily 4-like N-terminal" evidence="3">
    <location>
        <begin position="15"/>
        <end position="173"/>
    </location>
</feature>
<keyword evidence="5" id="KW-1185">Reference proteome</keyword>
<dbReference type="GO" id="GO:0016757">
    <property type="term" value="F:glycosyltransferase activity"/>
    <property type="evidence" value="ECO:0007669"/>
    <property type="project" value="UniProtKB-KW"/>
</dbReference>
<dbReference type="EMBL" id="CP002045">
    <property type="protein sequence ID" value="ADH92542.1"/>
    <property type="molecule type" value="Genomic_DNA"/>
</dbReference>
<dbReference type="Gene3D" id="3.40.50.2000">
    <property type="entry name" value="Glycogen Phosphorylase B"/>
    <property type="match status" value="2"/>
</dbReference>
<accession>D7BNP3</accession>
<organism evidence="4 5">
    <name type="scientific">Arcanobacterium haemolyticum (strain ATCC 9345 / DSM 20595 / CCM 5947 / CCUG 17215 / LMG 16163 / NBRC 15585 / NCTC 8452 / 11018)</name>
    <dbReference type="NCBI Taxonomy" id="644284"/>
    <lineage>
        <taxon>Bacteria</taxon>
        <taxon>Bacillati</taxon>
        <taxon>Actinomycetota</taxon>
        <taxon>Actinomycetes</taxon>
        <taxon>Actinomycetales</taxon>
        <taxon>Actinomycetaceae</taxon>
        <taxon>Arcanobacterium</taxon>
    </lineage>
</organism>
<dbReference type="EC" id="2.4.1.57" evidence="4"/>
<dbReference type="AlphaFoldDB" id="D7BNP3"/>
<dbReference type="InterPro" id="IPR050194">
    <property type="entry name" value="Glycosyltransferase_grp1"/>
</dbReference>
<evidence type="ECO:0000313" key="5">
    <source>
        <dbReference type="Proteomes" id="UP000000376"/>
    </source>
</evidence>
<proteinExistence type="predicted"/>